<protein>
    <submittedName>
        <fullName evidence="2">Uncharacterized protein</fullName>
    </submittedName>
</protein>
<dbReference type="Gramene" id="MELO3C029485.2.1">
    <property type="protein sequence ID" value="MELO3C029485.2.1"/>
    <property type="gene ID" value="MELO3C029485.2"/>
</dbReference>
<evidence type="ECO:0000313" key="2">
    <source>
        <dbReference type="EnsemblPlants" id="MELO3C029485.2.1"/>
    </source>
</evidence>
<feature type="compositionally biased region" description="Low complexity" evidence="1">
    <location>
        <begin position="1"/>
        <end position="11"/>
    </location>
</feature>
<name>A0A9I9E6R5_CUCME</name>
<evidence type="ECO:0000256" key="1">
    <source>
        <dbReference type="SAM" id="MobiDB-lite"/>
    </source>
</evidence>
<sequence>PAASASLTSTLRAVRAQLLRPKPNPRFSRRPNLKPIRARSPEPETAPRPHTPAPSRKPSPRAPIPRHEPRLSAPRAASICAASRADPQPSSQAGPYSSSRAAKPIWLFPSNFWGVLDQVTAAAWDFFARTSLLGKHTCLAVRTRRVNLQPIRVVPAWVSFEITTYLRLCDPTRRQSSMDIDMTRVTRRGPRIPIVLGVPPRHRRSDFRSYGSACCTCSGTCQRLGTRPRQGQRQAGEQPEVTVASHRDFCFRLYLFLTLVPE</sequence>
<feature type="compositionally biased region" description="Pro residues" evidence="1">
    <location>
        <begin position="48"/>
        <end position="63"/>
    </location>
</feature>
<dbReference type="EnsemblPlants" id="MELO3C029485.2.1">
    <property type="protein sequence ID" value="MELO3C029485.2.1"/>
    <property type="gene ID" value="MELO3C029485.2"/>
</dbReference>
<accession>A0A9I9E6R5</accession>
<dbReference type="AlphaFoldDB" id="A0A9I9E6R5"/>
<organism evidence="2">
    <name type="scientific">Cucumis melo</name>
    <name type="common">Muskmelon</name>
    <dbReference type="NCBI Taxonomy" id="3656"/>
    <lineage>
        <taxon>Eukaryota</taxon>
        <taxon>Viridiplantae</taxon>
        <taxon>Streptophyta</taxon>
        <taxon>Embryophyta</taxon>
        <taxon>Tracheophyta</taxon>
        <taxon>Spermatophyta</taxon>
        <taxon>Magnoliopsida</taxon>
        <taxon>eudicotyledons</taxon>
        <taxon>Gunneridae</taxon>
        <taxon>Pentapetalae</taxon>
        <taxon>rosids</taxon>
        <taxon>fabids</taxon>
        <taxon>Cucurbitales</taxon>
        <taxon>Cucurbitaceae</taxon>
        <taxon>Benincaseae</taxon>
        <taxon>Cucumis</taxon>
    </lineage>
</organism>
<proteinExistence type="predicted"/>
<reference evidence="2" key="1">
    <citation type="submission" date="2023-03" db="UniProtKB">
        <authorList>
            <consortium name="EnsemblPlants"/>
        </authorList>
    </citation>
    <scope>IDENTIFICATION</scope>
</reference>
<feature type="region of interest" description="Disordered" evidence="1">
    <location>
        <begin position="1"/>
        <end position="96"/>
    </location>
</feature>